<dbReference type="Gene3D" id="3.30.1600.10">
    <property type="entry name" value="SIR2/SIRT2 'Small Domain"/>
    <property type="match status" value="1"/>
</dbReference>
<feature type="binding site" evidence="3">
    <location>
        <begin position="105"/>
        <end position="108"/>
    </location>
    <ligand>
        <name>NAD(+)</name>
        <dbReference type="ChEBI" id="CHEBI:57540"/>
    </ligand>
</feature>
<feature type="binding site" evidence="3">
    <location>
        <position position="74"/>
    </location>
    <ligand>
        <name>substrate</name>
    </ligand>
</feature>
<dbReference type="PROSITE" id="PS50305">
    <property type="entry name" value="SIRTUIN"/>
    <property type="match status" value="1"/>
</dbReference>
<keyword evidence="1" id="KW-0808">Transferase</keyword>
<comment type="catalytic activity">
    <reaction evidence="3">
        <text>N(6)-succinyl-L-lysyl-[protein] + NAD(+) + H2O = 2''-O-succinyl-ADP-D-ribose + nicotinamide + L-lysyl-[protein]</text>
        <dbReference type="Rhea" id="RHEA:47668"/>
        <dbReference type="Rhea" id="RHEA-COMP:9752"/>
        <dbReference type="Rhea" id="RHEA-COMP:11877"/>
        <dbReference type="ChEBI" id="CHEBI:15377"/>
        <dbReference type="ChEBI" id="CHEBI:17154"/>
        <dbReference type="ChEBI" id="CHEBI:29969"/>
        <dbReference type="ChEBI" id="CHEBI:57540"/>
        <dbReference type="ChEBI" id="CHEBI:87830"/>
        <dbReference type="ChEBI" id="CHEBI:87832"/>
    </reaction>
</comment>
<comment type="cofactor">
    <cofactor evidence="3">
        <name>Zn(2+)</name>
        <dbReference type="ChEBI" id="CHEBI:29105"/>
    </cofactor>
    <text evidence="3">Binds 1 zinc ion per subunit.</text>
</comment>
<evidence type="ECO:0000256" key="2">
    <source>
        <dbReference type="ARBA" id="ARBA00023027"/>
    </source>
</evidence>
<keyword evidence="6" id="KW-0378">Hydrolase</keyword>
<dbReference type="AlphaFoldDB" id="A0A7Y9R4H4"/>
<evidence type="ECO:0000313" key="6">
    <source>
        <dbReference type="EMBL" id="NYG35439.1"/>
    </source>
</evidence>
<dbReference type="InterPro" id="IPR003000">
    <property type="entry name" value="Sirtuin"/>
</dbReference>
<organism evidence="6 7">
    <name type="scientific">Sphaerotilus montanus</name>
    <dbReference type="NCBI Taxonomy" id="522889"/>
    <lineage>
        <taxon>Bacteria</taxon>
        <taxon>Pseudomonadati</taxon>
        <taxon>Pseudomonadota</taxon>
        <taxon>Betaproteobacteria</taxon>
        <taxon>Burkholderiales</taxon>
        <taxon>Sphaerotilaceae</taxon>
        <taxon>Sphaerotilus</taxon>
    </lineage>
</organism>
<feature type="binding site" evidence="3 4">
    <location>
        <position position="131"/>
    </location>
    <ligand>
        <name>Zn(2+)</name>
        <dbReference type="ChEBI" id="CHEBI:29105"/>
    </ligand>
</feature>
<dbReference type="EC" id="2.3.1.286" evidence="3"/>
<keyword evidence="3 4" id="KW-0479">Metal-binding</keyword>
<feature type="domain" description="Deacetylase sirtuin-type" evidence="5">
    <location>
        <begin position="1"/>
        <end position="259"/>
    </location>
</feature>
<feature type="binding site" evidence="3 4">
    <location>
        <position position="159"/>
    </location>
    <ligand>
        <name>Zn(2+)</name>
        <dbReference type="ChEBI" id="CHEBI:29105"/>
    </ligand>
</feature>
<dbReference type="NCBIfam" id="NF001753">
    <property type="entry name" value="PRK00481.1-3"/>
    <property type="match status" value="1"/>
</dbReference>
<dbReference type="InterPro" id="IPR027546">
    <property type="entry name" value="Sirtuin_class_III"/>
</dbReference>
<dbReference type="InterPro" id="IPR026591">
    <property type="entry name" value="Sirtuin_cat_small_dom_sf"/>
</dbReference>
<dbReference type="Proteomes" id="UP000518288">
    <property type="component" value="Unassembled WGS sequence"/>
</dbReference>
<keyword evidence="2 3" id="KW-0520">NAD</keyword>
<dbReference type="EMBL" id="JACCFH010000002">
    <property type="protein sequence ID" value="NYG35439.1"/>
    <property type="molecule type" value="Genomic_DNA"/>
</dbReference>
<proteinExistence type="inferred from homology"/>
<comment type="similarity">
    <text evidence="3">Belongs to the sirtuin family. Class III subfamily.</text>
</comment>
<accession>A0A7Y9R4H4</accession>
<comment type="caution">
    <text evidence="6">The sequence shown here is derived from an EMBL/GenBank/DDBJ whole genome shotgun (WGS) entry which is preliminary data.</text>
</comment>
<dbReference type="InterPro" id="IPR050134">
    <property type="entry name" value="NAD-dep_sirtuin_deacylases"/>
</dbReference>
<dbReference type="GO" id="GO:0005737">
    <property type="term" value="C:cytoplasm"/>
    <property type="evidence" value="ECO:0007669"/>
    <property type="project" value="UniProtKB-SubCell"/>
</dbReference>
<evidence type="ECO:0000256" key="4">
    <source>
        <dbReference type="PROSITE-ProRule" id="PRU00236"/>
    </source>
</evidence>
<evidence type="ECO:0000313" key="7">
    <source>
        <dbReference type="Proteomes" id="UP000518288"/>
    </source>
</evidence>
<dbReference type="InterPro" id="IPR029035">
    <property type="entry name" value="DHS-like_NAD/FAD-binding_dom"/>
</dbReference>
<feature type="binding site" evidence="3">
    <location>
        <begin position="225"/>
        <end position="227"/>
    </location>
    <ligand>
        <name>NAD(+)</name>
        <dbReference type="ChEBI" id="CHEBI:57540"/>
    </ligand>
</feature>
<feature type="binding site" evidence="3">
    <location>
        <position position="243"/>
    </location>
    <ligand>
        <name>NAD(+)</name>
        <dbReference type="ChEBI" id="CHEBI:57540"/>
    </ligand>
</feature>
<feature type="binding site" evidence="3">
    <location>
        <position position="71"/>
    </location>
    <ligand>
        <name>substrate</name>
    </ligand>
</feature>
<comment type="function">
    <text evidence="3">NAD-dependent lysine deacetylase and desuccinylase that specifically removes acetyl and succinyl groups on target proteins. Modulates the activities of several proteins which are inactive in their acylated form.</text>
</comment>
<name>A0A7Y9R4H4_9BURK</name>
<evidence type="ECO:0000256" key="3">
    <source>
        <dbReference type="HAMAP-Rule" id="MF_01121"/>
    </source>
</evidence>
<dbReference type="HAMAP" id="MF_01121">
    <property type="entry name" value="Sirtuin_ClassIII"/>
    <property type="match status" value="1"/>
</dbReference>
<keyword evidence="3 4" id="KW-0862">Zinc</keyword>
<evidence type="ECO:0000259" key="5">
    <source>
        <dbReference type="PROSITE" id="PS50305"/>
    </source>
</evidence>
<feature type="binding site" evidence="3 4">
    <location>
        <position position="162"/>
    </location>
    <ligand>
        <name>Zn(2+)</name>
        <dbReference type="ChEBI" id="CHEBI:29105"/>
    </ligand>
</feature>
<reference evidence="6 7" key="1">
    <citation type="submission" date="2020-07" db="EMBL/GenBank/DDBJ databases">
        <title>Genomic Encyclopedia of Archaeal and Bacterial Type Strains, Phase II (KMG-II): from individual species to whole genera.</title>
        <authorList>
            <person name="Goeker M."/>
        </authorList>
    </citation>
    <scope>NUCLEOTIDE SEQUENCE [LARGE SCALE GENOMIC DNA]</scope>
    <source>
        <strain evidence="6 7">DSM 21226</strain>
    </source>
</reference>
<gene>
    <name evidence="3" type="primary">cobB</name>
    <name evidence="6" type="ORF">BDD16_004501</name>
</gene>
<dbReference type="PANTHER" id="PTHR11085:SF10">
    <property type="entry name" value="NAD-DEPENDENT PROTEIN DEACYLASE SIRTUIN-5, MITOCHONDRIAL-RELATED"/>
    <property type="match status" value="1"/>
</dbReference>
<keyword evidence="3" id="KW-0963">Cytoplasm</keyword>
<comment type="domain">
    <text evidence="3">2 residues (Tyr-71 and Arg-74) present in a large hydrophobic pocket are probably involved in substrate specificity. They are important for desuccinylation activity, but dispensable for deacetylation activity.</text>
</comment>
<feature type="binding site" evidence="3 4">
    <location>
        <position position="134"/>
    </location>
    <ligand>
        <name>Zn(2+)</name>
        <dbReference type="ChEBI" id="CHEBI:29105"/>
    </ligand>
</feature>
<dbReference type="Gene3D" id="3.40.50.1220">
    <property type="entry name" value="TPP-binding domain"/>
    <property type="match status" value="1"/>
</dbReference>
<dbReference type="SUPFAM" id="SSF52467">
    <property type="entry name" value="DHS-like NAD/FAD-binding domain"/>
    <property type="match status" value="1"/>
</dbReference>
<dbReference type="GO" id="GO:0008270">
    <property type="term" value="F:zinc ion binding"/>
    <property type="evidence" value="ECO:0007669"/>
    <property type="project" value="UniProtKB-UniRule"/>
</dbReference>
<dbReference type="GO" id="GO:0036054">
    <property type="term" value="F:protein-malonyllysine demalonylase activity"/>
    <property type="evidence" value="ECO:0007669"/>
    <property type="project" value="InterPro"/>
</dbReference>
<protein>
    <recommendedName>
        <fullName evidence="3">NAD-dependent protein deacylase</fullName>
        <ecNumber evidence="3">2.3.1.286</ecNumber>
    </recommendedName>
    <alternativeName>
        <fullName evidence="3">Regulatory protein SIR2 homolog</fullName>
    </alternativeName>
</protein>
<dbReference type="CDD" id="cd01412">
    <property type="entry name" value="SIRT5_Af1_CobB"/>
    <property type="match status" value="1"/>
</dbReference>
<evidence type="ECO:0000256" key="1">
    <source>
        <dbReference type="ARBA" id="ARBA00022679"/>
    </source>
</evidence>
<dbReference type="InterPro" id="IPR026590">
    <property type="entry name" value="Ssirtuin_cat_dom"/>
</dbReference>
<comment type="caution">
    <text evidence="3">Lacks conserved residue(s) required for the propagation of feature annotation.</text>
</comment>
<comment type="catalytic activity">
    <reaction evidence="3">
        <text>N(6)-acetyl-L-lysyl-[protein] + NAD(+) + H2O = 2''-O-acetyl-ADP-D-ribose + nicotinamide + L-lysyl-[protein]</text>
        <dbReference type="Rhea" id="RHEA:43636"/>
        <dbReference type="Rhea" id="RHEA-COMP:9752"/>
        <dbReference type="Rhea" id="RHEA-COMP:10731"/>
        <dbReference type="ChEBI" id="CHEBI:15377"/>
        <dbReference type="ChEBI" id="CHEBI:17154"/>
        <dbReference type="ChEBI" id="CHEBI:29969"/>
        <dbReference type="ChEBI" id="CHEBI:57540"/>
        <dbReference type="ChEBI" id="CHEBI:61930"/>
        <dbReference type="ChEBI" id="CHEBI:83767"/>
        <dbReference type="EC" id="2.3.1.286"/>
    </reaction>
</comment>
<dbReference type="PANTHER" id="PTHR11085">
    <property type="entry name" value="NAD-DEPENDENT PROTEIN DEACYLASE SIRTUIN-5, MITOCHONDRIAL-RELATED"/>
    <property type="match status" value="1"/>
</dbReference>
<keyword evidence="7" id="KW-1185">Reference proteome</keyword>
<dbReference type="RefSeq" id="WP_310734002.1">
    <property type="nucleotide sequence ID" value="NZ_JACCFH010000002.1"/>
</dbReference>
<dbReference type="GO" id="GO:0017136">
    <property type="term" value="F:histone deacetylase activity, NAD-dependent"/>
    <property type="evidence" value="ECO:0007669"/>
    <property type="project" value="TreeGrafter"/>
</dbReference>
<feature type="active site" description="Proton acceptor" evidence="3 4">
    <location>
        <position position="123"/>
    </location>
</feature>
<comment type="subcellular location">
    <subcellularLocation>
        <location evidence="3">Cytoplasm</location>
    </subcellularLocation>
</comment>
<dbReference type="Pfam" id="PF02146">
    <property type="entry name" value="SIR2"/>
    <property type="match status" value="1"/>
</dbReference>
<sequence length="259" mass="28396">MTVHDTQLNKAVDWLAQSRRVAVLTGAGISAESGIPTFRDALTGLWERFEAADLATPRAFREDKALVWGWYEWRRMQVLSSEPNAGHRALVALSQRVEDCRLITQNVDDLHERAGSPDVVHLHGSLLHPRCFACGHPHVLPDGIPDEPEGGRSIQPPRCERCRGYVRPGVVWFGESLPTLAWSAAERAVRECDLFLSIGTSGQVFPAAGLHQIAAQQGKPIIVINPGELADGRSRELCLRGPAGEVLPALMARWSAIDP</sequence>
<dbReference type="GO" id="GO:0036055">
    <property type="term" value="F:protein-succinyllysine desuccinylase activity"/>
    <property type="evidence" value="ECO:0007669"/>
    <property type="project" value="UniProtKB-UniRule"/>
</dbReference>
<dbReference type="GO" id="GO:0070403">
    <property type="term" value="F:NAD+ binding"/>
    <property type="evidence" value="ECO:0007669"/>
    <property type="project" value="UniProtKB-UniRule"/>
</dbReference>
<feature type="binding site" evidence="3">
    <location>
        <begin position="199"/>
        <end position="201"/>
    </location>
    <ligand>
        <name>NAD(+)</name>
        <dbReference type="ChEBI" id="CHEBI:57540"/>
    </ligand>
</feature>